<keyword evidence="1" id="KW-0472">Membrane</keyword>
<organism evidence="3 4">
    <name type="scientific">Aciduricibacillus chroicocephali</name>
    <dbReference type="NCBI Taxonomy" id="3054939"/>
    <lineage>
        <taxon>Bacteria</taxon>
        <taxon>Bacillati</taxon>
        <taxon>Bacillota</taxon>
        <taxon>Bacilli</taxon>
        <taxon>Bacillales</taxon>
        <taxon>Bacillaceae</taxon>
        <taxon>Aciduricibacillus</taxon>
    </lineage>
</organism>
<evidence type="ECO:0000313" key="3">
    <source>
        <dbReference type="EMBL" id="WLV25304.1"/>
    </source>
</evidence>
<protein>
    <submittedName>
        <fullName evidence="3">Cell wall-active antibiotics response protein LiaF</fullName>
    </submittedName>
</protein>
<evidence type="ECO:0000313" key="4">
    <source>
        <dbReference type="Proteomes" id="UP001180087"/>
    </source>
</evidence>
<evidence type="ECO:0000256" key="1">
    <source>
        <dbReference type="SAM" id="Phobius"/>
    </source>
</evidence>
<feature type="transmembrane region" description="Helical" evidence="1">
    <location>
        <begin position="57"/>
        <end position="89"/>
    </location>
</feature>
<dbReference type="InterPro" id="IPR024425">
    <property type="entry name" value="LiaF-like_C"/>
</dbReference>
<dbReference type="InterPro" id="IPR047793">
    <property type="entry name" value="LiaF_C"/>
</dbReference>
<dbReference type="InterPro" id="IPR016975">
    <property type="entry name" value="Cell_wall_LiaF"/>
</dbReference>
<name>A0ABY9KWQ2_9BACI</name>
<reference evidence="3" key="1">
    <citation type="submission" date="2023-06" db="EMBL/GenBank/DDBJ databases">
        <title>A Treasure from Seagulls: Isolation and Description of Aciduricobacillus qingdaonensis gen. nov., sp. nov., a Rare Obligately Uric Acid-utilizing Member in the Family Bacillaceae.</title>
        <authorList>
            <person name="Liu W."/>
            <person name="Wang B."/>
        </authorList>
    </citation>
    <scope>NUCLEOTIDE SEQUENCE</scope>
    <source>
        <strain evidence="3">44XB</strain>
    </source>
</reference>
<keyword evidence="4" id="KW-1185">Reference proteome</keyword>
<keyword evidence="1" id="KW-0812">Transmembrane</keyword>
<feature type="transmembrane region" description="Helical" evidence="1">
    <location>
        <begin position="12"/>
        <end position="45"/>
    </location>
</feature>
<keyword evidence="1" id="KW-1133">Transmembrane helix</keyword>
<dbReference type="NCBIfam" id="NF040535">
    <property type="entry name" value="LiaF_C_term"/>
    <property type="match status" value="1"/>
</dbReference>
<dbReference type="EMBL" id="CP129113">
    <property type="protein sequence ID" value="WLV25304.1"/>
    <property type="molecule type" value="Genomic_DNA"/>
</dbReference>
<gene>
    <name evidence="3" type="primary">liaF</name>
    <name evidence="3" type="ORF">QR721_03485</name>
</gene>
<sequence length="245" mass="28099">MFNRLSTNTVSWILIIGVILLAVEVFFFRGGMIVTAFIAGLITYFGWKHFNRTTGKVIFWIGLAWLVFSVLNTLAVRFILVACIVLFILDYNKSRKLKERLNPNRFQNASEEDSEKLVKVEPLIDSRLFGEERTDDQPYKFRDINIHSLYGDKIIDLGNTILPDDVAVISIRQLVGNIVIYVPYDVEVSIHHSSVFGRAYIFGEFNGSLVNKSLQYETERYGENILPRVKIITSLISGDIEVRRI</sequence>
<dbReference type="Pfam" id="PF09922">
    <property type="entry name" value="LiaF-like_C"/>
    <property type="match status" value="1"/>
</dbReference>
<dbReference type="RefSeq" id="WP_348029092.1">
    <property type="nucleotide sequence ID" value="NZ_CP129113.1"/>
</dbReference>
<dbReference type="Proteomes" id="UP001180087">
    <property type="component" value="Chromosome"/>
</dbReference>
<feature type="domain" description="Cell wall-active antibiotics response LiaF-like C-terminal" evidence="2">
    <location>
        <begin position="129"/>
        <end position="242"/>
    </location>
</feature>
<dbReference type="PIRSF" id="PIRSF031509">
    <property type="entry name" value="Cell_wall_LiaF/YvqF"/>
    <property type="match status" value="1"/>
</dbReference>
<evidence type="ECO:0000259" key="2">
    <source>
        <dbReference type="Pfam" id="PF09922"/>
    </source>
</evidence>
<proteinExistence type="predicted"/>
<accession>A0ABY9KWQ2</accession>